<evidence type="ECO:0000256" key="1">
    <source>
        <dbReference type="SAM" id="SignalP"/>
    </source>
</evidence>
<proteinExistence type="predicted"/>
<feature type="signal peptide" evidence="1">
    <location>
        <begin position="1"/>
        <end position="20"/>
    </location>
</feature>
<keyword evidence="3" id="KW-1185">Reference proteome</keyword>
<reference evidence="2" key="1">
    <citation type="submission" date="2022-07" db="EMBL/GenBank/DDBJ databases">
        <title>Genome Sequence of Leucocoprinus birnbaumii.</title>
        <authorList>
            <person name="Buettner E."/>
        </authorList>
    </citation>
    <scope>NUCLEOTIDE SEQUENCE</scope>
    <source>
        <strain evidence="2">VT141</strain>
    </source>
</reference>
<protein>
    <submittedName>
        <fullName evidence="2">Uncharacterized protein</fullName>
    </submittedName>
</protein>
<gene>
    <name evidence="2" type="ORF">NP233_g1989</name>
</gene>
<comment type="caution">
    <text evidence="2">The sequence shown here is derived from an EMBL/GenBank/DDBJ whole genome shotgun (WGS) entry which is preliminary data.</text>
</comment>
<dbReference type="EMBL" id="JANIEX010000081">
    <property type="protein sequence ID" value="KAJ3574082.1"/>
    <property type="molecule type" value="Genomic_DNA"/>
</dbReference>
<dbReference type="AlphaFoldDB" id="A0AAD5YU84"/>
<keyword evidence="1" id="KW-0732">Signal</keyword>
<name>A0AAD5YU84_9AGAR</name>
<organism evidence="2 3">
    <name type="scientific">Leucocoprinus birnbaumii</name>
    <dbReference type="NCBI Taxonomy" id="56174"/>
    <lineage>
        <taxon>Eukaryota</taxon>
        <taxon>Fungi</taxon>
        <taxon>Dikarya</taxon>
        <taxon>Basidiomycota</taxon>
        <taxon>Agaricomycotina</taxon>
        <taxon>Agaricomycetes</taxon>
        <taxon>Agaricomycetidae</taxon>
        <taxon>Agaricales</taxon>
        <taxon>Agaricineae</taxon>
        <taxon>Agaricaceae</taxon>
        <taxon>Leucocoprinus</taxon>
    </lineage>
</organism>
<feature type="chain" id="PRO_5042010606" evidence="1">
    <location>
        <begin position="21"/>
        <end position="189"/>
    </location>
</feature>
<evidence type="ECO:0000313" key="2">
    <source>
        <dbReference type="EMBL" id="KAJ3574082.1"/>
    </source>
</evidence>
<dbReference type="Proteomes" id="UP001213000">
    <property type="component" value="Unassembled WGS sequence"/>
</dbReference>
<accession>A0AAD5YU84</accession>
<evidence type="ECO:0000313" key="3">
    <source>
        <dbReference type="Proteomes" id="UP001213000"/>
    </source>
</evidence>
<sequence>MYSKIFVAAILASAASSVAASPNPVPVPEPVPTAAPEVEARQNPGDVFNSLTSAAANVVTSDVPSLFSQATSNGASVLTQVTSVAGSVGSQVTSAVGGVGGSIVTQVTSAAGHAFTVITSEGGQALTLAESGAITSVFGSVYTVATAAVLPSGSNNAALGMQTAAVASPAIVGLVTVLGSALLGAVITL</sequence>